<evidence type="ECO:0000259" key="8">
    <source>
        <dbReference type="PROSITE" id="PS51277"/>
    </source>
</evidence>
<keyword evidence="10" id="KW-1185">Reference proteome</keyword>
<evidence type="ECO:0000256" key="4">
    <source>
        <dbReference type="ARBA" id="ARBA00022523"/>
    </source>
</evidence>
<dbReference type="InterPro" id="IPR051897">
    <property type="entry name" value="PG-associated_BURP"/>
</dbReference>
<keyword evidence="6" id="KW-0325">Glycoprotein</keyword>
<dbReference type="Proteomes" id="UP001161247">
    <property type="component" value="Chromosome 6"/>
</dbReference>
<dbReference type="PANTHER" id="PTHR31458">
    <property type="entry name" value="POLYGALACTURONASE 1 BETA-LIKE PROTEIN 2"/>
    <property type="match status" value="1"/>
</dbReference>
<dbReference type="PROSITE" id="PS51277">
    <property type="entry name" value="BURP"/>
    <property type="match status" value="1"/>
</dbReference>
<dbReference type="AlphaFoldDB" id="A0AAV1DPC0"/>
<dbReference type="PANTHER" id="PTHR31458:SF16">
    <property type="entry name" value="BURP DOMAIN-CONTAINING PROTEIN"/>
    <property type="match status" value="1"/>
</dbReference>
<evidence type="ECO:0000256" key="5">
    <source>
        <dbReference type="ARBA" id="ARBA00022729"/>
    </source>
</evidence>
<keyword evidence="5 7" id="KW-0732">Signal</keyword>
<feature type="chain" id="PRO_5043505519" evidence="7">
    <location>
        <begin position="27"/>
        <end position="337"/>
    </location>
</feature>
<keyword evidence="4" id="KW-0052">Apoplast</keyword>
<keyword evidence="3" id="KW-0134">Cell wall</keyword>
<evidence type="ECO:0000256" key="2">
    <source>
        <dbReference type="ARBA" id="ARBA00004271"/>
    </source>
</evidence>
<dbReference type="InterPro" id="IPR004873">
    <property type="entry name" value="BURP_dom"/>
</dbReference>
<evidence type="ECO:0000256" key="7">
    <source>
        <dbReference type="SAM" id="SignalP"/>
    </source>
</evidence>
<feature type="domain" description="BURP" evidence="8">
    <location>
        <begin position="125"/>
        <end position="336"/>
    </location>
</feature>
<evidence type="ECO:0000256" key="1">
    <source>
        <dbReference type="ARBA" id="ARBA00004191"/>
    </source>
</evidence>
<comment type="subcellular location">
    <subcellularLocation>
        <location evidence="1">Secreted</location>
        <location evidence="1">Cell wall</location>
    </subcellularLocation>
    <subcellularLocation>
        <location evidence="2">Secreted</location>
        <location evidence="2">Extracellular space</location>
        <location evidence="2">Apoplast</location>
    </subcellularLocation>
</comment>
<gene>
    <name evidence="9" type="ORF">OLC1_LOCUS16664</name>
</gene>
<protein>
    <submittedName>
        <fullName evidence="9">OLC1v1008249C1</fullName>
    </submittedName>
</protein>
<dbReference type="EMBL" id="OX459123">
    <property type="protein sequence ID" value="CAI9108603.1"/>
    <property type="molecule type" value="Genomic_DNA"/>
</dbReference>
<reference evidence="9" key="1">
    <citation type="submission" date="2023-03" db="EMBL/GenBank/DDBJ databases">
        <authorList>
            <person name="Julca I."/>
        </authorList>
    </citation>
    <scope>NUCLEOTIDE SEQUENCE</scope>
</reference>
<dbReference type="SMART" id="SM01045">
    <property type="entry name" value="BURP"/>
    <property type="match status" value="1"/>
</dbReference>
<evidence type="ECO:0000256" key="3">
    <source>
        <dbReference type="ARBA" id="ARBA00022512"/>
    </source>
</evidence>
<dbReference type="GO" id="GO:0048046">
    <property type="term" value="C:apoplast"/>
    <property type="evidence" value="ECO:0007669"/>
    <property type="project" value="UniProtKB-SubCell"/>
</dbReference>
<keyword evidence="3" id="KW-0964">Secreted</keyword>
<evidence type="ECO:0000313" key="9">
    <source>
        <dbReference type="EMBL" id="CAI9108603.1"/>
    </source>
</evidence>
<name>A0AAV1DPC0_OLDCO</name>
<accession>A0AAV1DPC0</accession>
<proteinExistence type="predicted"/>
<sequence length="337" mass="37768">MATPSKFQFSLSLLLLFLALTPLSFSIVPTMASNHQLQYWSENVVNNMPKAIASKLSSLSKYDTNYFASLVSSNQRFSFDYANFCSKAKLFCSSTSNQTPQKLSNGYNSYSNNRHASNDADPNSFFRQSILKNGNKIQLPNLNDRIPFRAFLPSQIASKISTTDSNELQKMFPESFTSPSTKEAIESSILYCSSASLKGEIKSCPNSLEEMIEFSKKSLGVKKLLALTSQSSKGSKQELEIQNIKQFHSEKVVSCHEVFYPFATYFCHVLSSTRLYAVDVIDPATKAPVNRILAICHMDTSEWPSEHVAFKILKFSPGRGEACHWFSQIDLVWLGTI</sequence>
<organism evidence="9 10">
    <name type="scientific">Oldenlandia corymbosa var. corymbosa</name>
    <dbReference type="NCBI Taxonomy" id="529605"/>
    <lineage>
        <taxon>Eukaryota</taxon>
        <taxon>Viridiplantae</taxon>
        <taxon>Streptophyta</taxon>
        <taxon>Embryophyta</taxon>
        <taxon>Tracheophyta</taxon>
        <taxon>Spermatophyta</taxon>
        <taxon>Magnoliopsida</taxon>
        <taxon>eudicotyledons</taxon>
        <taxon>Gunneridae</taxon>
        <taxon>Pentapetalae</taxon>
        <taxon>asterids</taxon>
        <taxon>lamiids</taxon>
        <taxon>Gentianales</taxon>
        <taxon>Rubiaceae</taxon>
        <taxon>Rubioideae</taxon>
        <taxon>Spermacoceae</taxon>
        <taxon>Hedyotis-Oldenlandia complex</taxon>
        <taxon>Oldenlandia</taxon>
    </lineage>
</organism>
<dbReference type="Pfam" id="PF03181">
    <property type="entry name" value="BURP"/>
    <property type="match status" value="1"/>
</dbReference>
<evidence type="ECO:0000256" key="6">
    <source>
        <dbReference type="ARBA" id="ARBA00023180"/>
    </source>
</evidence>
<evidence type="ECO:0000313" key="10">
    <source>
        <dbReference type="Proteomes" id="UP001161247"/>
    </source>
</evidence>
<feature type="signal peptide" evidence="7">
    <location>
        <begin position="1"/>
        <end position="26"/>
    </location>
</feature>